<name>E0XS79_9PROT</name>
<comment type="similarity">
    <text evidence="1">Belongs to the carbon-nitrogen hydrolase superfamily. NIT1/NIT2 family.</text>
</comment>
<sequence length="284" mass="30330">MTAGRNPVAVAALQYCAAGTAEETLRTLMPLIDRAADDGAKLVCLPEAATFLAASRAALADEAEPAGESSVLDRLCNAAARRGIELSIGSMFFLGPDGRHVNRHLLVSADGTIRAQYDKIHMFDADVGDGKSYRESHYFAPGDEMVRADSCSMNMGLTICYDLRFPHLYRRLARDGAEMLAIPAAFTFNSGKAHWHVLLRARAIETGCFVVAAAQCGTHADGRRTYGHALIVSPWGEIMAEAATDDGNAAAGANDAVIHAALDPQAVNRARTAIPSLRTQPEFS</sequence>
<dbReference type="InterPro" id="IPR001110">
    <property type="entry name" value="UPF0012_CS"/>
</dbReference>
<feature type="domain" description="CN hydrolase" evidence="3">
    <location>
        <begin position="6"/>
        <end position="264"/>
    </location>
</feature>
<protein>
    <submittedName>
        <fullName evidence="4">Predicted amidohydrolase</fullName>
    </submittedName>
</protein>
<dbReference type="InterPro" id="IPR003010">
    <property type="entry name" value="C-N_Hydrolase"/>
</dbReference>
<keyword evidence="2 4" id="KW-0378">Hydrolase</keyword>
<evidence type="ECO:0000256" key="1">
    <source>
        <dbReference type="ARBA" id="ARBA00010613"/>
    </source>
</evidence>
<dbReference type="Pfam" id="PF00795">
    <property type="entry name" value="CN_hydrolase"/>
    <property type="match status" value="1"/>
</dbReference>
<evidence type="ECO:0000313" key="4">
    <source>
        <dbReference type="EMBL" id="ADI17270.1"/>
    </source>
</evidence>
<dbReference type="PANTHER" id="PTHR23088">
    <property type="entry name" value="NITRILASE-RELATED"/>
    <property type="match status" value="1"/>
</dbReference>
<dbReference type="InterPro" id="IPR036526">
    <property type="entry name" value="C-N_Hydrolase_sf"/>
</dbReference>
<dbReference type="InterPro" id="IPR045254">
    <property type="entry name" value="Nit1/2_C-N_Hydrolase"/>
</dbReference>
<dbReference type="Gene3D" id="3.60.110.10">
    <property type="entry name" value="Carbon-nitrogen hydrolase"/>
    <property type="match status" value="1"/>
</dbReference>
<evidence type="ECO:0000256" key="2">
    <source>
        <dbReference type="ARBA" id="ARBA00022801"/>
    </source>
</evidence>
<dbReference type="CDD" id="cd07572">
    <property type="entry name" value="nit"/>
    <property type="match status" value="1"/>
</dbReference>
<accession>E0XS79</accession>
<proteinExistence type="inferred from homology"/>
<dbReference type="EMBL" id="GU474859">
    <property type="protein sequence ID" value="ADI17270.1"/>
    <property type="molecule type" value="Genomic_DNA"/>
</dbReference>
<dbReference type="GO" id="GO:0016811">
    <property type="term" value="F:hydrolase activity, acting on carbon-nitrogen (but not peptide) bonds, in linear amides"/>
    <property type="evidence" value="ECO:0007669"/>
    <property type="project" value="InterPro"/>
</dbReference>
<reference evidence="4" key="1">
    <citation type="journal article" date="2011" name="Environ. Microbiol.">
        <title>Time-series analyses of Monterey Bay coastal microbial picoplankton using a 'genome proxy' microarray.</title>
        <authorList>
            <person name="Rich V.I."/>
            <person name="Pham V.D."/>
            <person name="Eppley J."/>
            <person name="Shi Y."/>
            <person name="DeLong E.F."/>
        </authorList>
    </citation>
    <scope>NUCLEOTIDE SEQUENCE</scope>
</reference>
<organism evidence="4">
    <name type="scientific">uncultured alpha proteobacterium HF0070_17D04</name>
    <dbReference type="NCBI Taxonomy" id="710805"/>
    <lineage>
        <taxon>Bacteria</taxon>
        <taxon>Pseudomonadati</taxon>
        <taxon>Pseudomonadota</taxon>
        <taxon>Alphaproteobacteria</taxon>
        <taxon>environmental samples</taxon>
    </lineage>
</organism>
<dbReference type="PROSITE" id="PS50263">
    <property type="entry name" value="CN_HYDROLASE"/>
    <property type="match status" value="1"/>
</dbReference>
<dbReference type="SUPFAM" id="SSF56317">
    <property type="entry name" value="Carbon-nitrogen hydrolase"/>
    <property type="match status" value="1"/>
</dbReference>
<dbReference type="AlphaFoldDB" id="E0XS79"/>
<dbReference type="PANTHER" id="PTHR23088:SF27">
    <property type="entry name" value="DEAMINATED GLUTATHIONE AMIDASE"/>
    <property type="match status" value="1"/>
</dbReference>
<dbReference type="PROSITE" id="PS01227">
    <property type="entry name" value="UPF0012"/>
    <property type="match status" value="1"/>
</dbReference>
<evidence type="ECO:0000259" key="3">
    <source>
        <dbReference type="PROSITE" id="PS50263"/>
    </source>
</evidence>